<evidence type="ECO:0000313" key="2">
    <source>
        <dbReference type="EMBL" id="PFH46711.1"/>
    </source>
</evidence>
<gene>
    <name evidence="2" type="ORF">AMATHDRAFT_7480</name>
</gene>
<keyword evidence="1" id="KW-1133">Transmembrane helix</keyword>
<dbReference type="Proteomes" id="UP000242287">
    <property type="component" value="Unassembled WGS sequence"/>
</dbReference>
<dbReference type="EMBL" id="KZ302165">
    <property type="protein sequence ID" value="PFH46711.1"/>
    <property type="molecule type" value="Genomic_DNA"/>
</dbReference>
<evidence type="ECO:0000256" key="1">
    <source>
        <dbReference type="SAM" id="Phobius"/>
    </source>
</evidence>
<feature type="transmembrane region" description="Helical" evidence="1">
    <location>
        <begin position="267"/>
        <end position="287"/>
    </location>
</feature>
<sequence>MRMLHIGISNAPFEVPINILMLSYSRSQILGFGLESVAYGIYVTLFVACLCVFWSRYSTGQKISWVFVVASLVLFALVTVHLAVDILRIMEAFGNTTTAEADAYYHEFQSIKSVIKTAVYTSVTWVSDALMLYRCYIVWNESWLIMTVPLLLLVADIGWMILKIFCGIFTDVLWKQWGTTVFTGPPVPVLQSFFALTLVTNGLCANLIAYKLWNTQRQIERAIPNTARTETCHFTRVWVIVLESGSVYWAALLAMLAAYIAGASGTFLIFLDLMSPIIGIVFSLIIVRASLGFKPDGSGGRTFSSLMFASQGQVQSHPATPEWPARRQSEFSPVLTVTVAAPVNLADSQGKPYESIPDWSNHRW</sequence>
<keyword evidence="1" id="KW-0812">Transmembrane</keyword>
<feature type="transmembrane region" description="Helical" evidence="1">
    <location>
        <begin position="143"/>
        <end position="170"/>
    </location>
</feature>
<feature type="transmembrane region" description="Helical" evidence="1">
    <location>
        <begin position="63"/>
        <end position="84"/>
    </location>
</feature>
<name>A0A2A9NEL7_9AGAR</name>
<protein>
    <submittedName>
        <fullName evidence="2">Uncharacterized protein</fullName>
    </submittedName>
</protein>
<feature type="transmembrane region" description="Helical" evidence="1">
    <location>
        <begin position="234"/>
        <end position="261"/>
    </location>
</feature>
<dbReference type="STRING" id="703135.A0A2A9NEL7"/>
<dbReference type="AlphaFoldDB" id="A0A2A9NEL7"/>
<proteinExistence type="predicted"/>
<keyword evidence="3" id="KW-1185">Reference proteome</keyword>
<organism evidence="2 3">
    <name type="scientific">Amanita thiersii Skay4041</name>
    <dbReference type="NCBI Taxonomy" id="703135"/>
    <lineage>
        <taxon>Eukaryota</taxon>
        <taxon>Fungi</taxon>
        <taxon>Dikarya</taxon>
        <taxon>Basidiomycota</taxon>
        <taxon>Agaricomycotina</taxon>
        <taxon>Agaricomycetes</taxon>
        <taxon>Agaricomycetidae</taxon>
        <taxon>Agaricales</taxon>
        <taxon>Pluteineae</taxon>
        <taxon>Amanitaceae</taxon>
        <taxon>Amanita</taxon>
    </lineage>
</organism>
<dbReference type="OrthoDB" id="2751465at2759"/>
<evidence type="ECO:0000313" key="3">
    <source>
        <dbReference type="Proteomes" id="UP000242287"/>
    </source>
</evidence>
<feature type="transmembrane region" description="Helical" evidence="1">
    <location>
        <begin position="36"/>
        <end position="57"/>
    </location>
</feature>
<keyword evidence="1" id="KW-0472">Membrane</keyword>
<reference evidence="2 3" key="1">
    <citation type="submission" date="2014-02" db="EMBL/GenBank/DDBJ databases">
        <title>Transposable element dynamics among asymbiotic and ectomycorrhizal Amanita fungi.</title>
        <authorList>
            <consortium name="DOE Joint Genome Institute"/>
            <person name="Hess J."/>
            <person name="Skrede I."/>
            <person name="Wolfe B."/>
            <person name="LaButti K."/>
            <person name="Ohm R.A."/>
            <person name="Grigoriev I.V."/>
            <person name="Pringle A."/>
        </authorList>
    </citation>
    <scope>NUCLEOTIDE SEQUENCE [LARGE SCALE GENOMIC DNA]</scope>
    <source>
        <strain evidence="2 3">SKay4041</strain>
    </source>
</reference>
<accession>A0A2A9NEL7</accession>
<feature type="transmembrane region" description="Helical" evidence="1">
    <location>
        <begin position="190"/>
        <end position="213"/>
    </location>
</feature>